<dbReference type="RefSeq" id="WP_040059868.1">
    <property type="nucleotide sequence ID" value="NZ_CP004388.1"/>
</dbReference>
<dbReference type="KEGG" id="txi:TH3_11320"/>
<evidence type="ECO:0000313" key="1">
    <source>
        <dbReference type="EMBL" id="AJD52380.1"/>
    </source>
</evidence>
<dbReference type="Proteomes" id="UP000007127">
    <property type="component" value="Chromosome"/>
</dbReference>
<evidence type="ECO:0000313" key="2">
    <source>
        <dbReference type="Proteomes" id="UP000007127"/>
    </source>
</evidence>
<protein>
    <submittedName>
        <fullName evidence="1">Uncharacterized protein</fullName>
    </submittedName>
</protein>
<accession>A0AB72UDT3</accession>
<dbReference type="GeneID" id="31927933"/>
<name>A0AB72UDT3_9PROT</name>
<organism evidence="1 2">
    <name type="scientific">Thalassospira xiamenensis M-5 = DSM 17429</name>
    <dbReference type="NCBI Taxonomy" id="1123366"/>
    <lineage>
        <taxon>Bacteria</taxon>
        <taxon>Pseudomonadati</taxon>
        <taxon>Pseudomonadota</taxon>
        <taxon>Alphaproteobacteria</taxon>
        <taxon>Rhodospirillales</taxon>
        <taxon>Thalassospiraceae</taxon>
        <taxon>Thalassospira</taxon>
    </lineage>
</organism>
<sequence length="97" mass="10858">MLTLIYPESAADYRAVPLKFSGPDIGELPRFGLRGADDGEYILAGDGPVEQQVSLASDLTISLGFKLEIKCRVVIRLYFRLRLDAAQRFILQSARKR</sequence>
<dbReference type="AlphaFoldDB" id="A0AB72UDT3"/>
<proteinExistence type="predicted"/>
<reference evidence="1 2" key="1">
    <citation type="journal article" date="2012" name="J. Bacteriol.">
        <title>Genome sequence of Thalassospira xiamenensis type strain M-5.</title>
        <authorList>
            <person name="Lai Q."/>
            <person name="Shao Z."/>
        </authorList>
    </citation>
    <scope>NUCLEOTIDE SEQUENCE [LARGE SCALE GENOMIC DNA]</scope>
    <source>
        <strain evidence="1 2">M-5</strain>
    </source>
</reference>
<gene>
    <name evidence="1" type="ORF">TH3_11320</name>
</gene>
<dbReference type="EMBL" id="CP004388">
    <property type="protein sequence ID" value="AJD52380.1"/>
    <property type="molecule type" value="Genomic_DNA"/>
</dbReference>